<proteinExistence type="predicted"/>
<comment type="caution">
    <text evidence="1">The sequence shown here is derived from an EMBL/GenBank/DDBJ whole genome shotgun (WGS) entry which is preliminary data.</text>
</comment>
<reference evidence="1" key="1">
    <citation type="submission" date="2020-05" db="EMBL/GenBank/DDBJ databases">
        <title>Large-scale comparative analyses of tick genomes elucidate their genetic diversity and vector capacities.</title>
        <authorList>
            <person name="Jia N."/>
            <person name="Wang J."/>
            <person name="Shi W."/>
            <person name="Du L."/>
            <person name="Sun Y."/>
            <person name="Zhan W."/>
            <person name="Jiang J."/>
            <person name="Wang Q."/>
            <person name="Zhang B."/>
            <person name="Ji P."/>
            <person name="Sakyi L.B."/>
            <person name="Cui X."/>
            <person name="Yuan T."/>
            <person name="Jiang B."/>
            <person name="Yang W."/>
            <person name="Lam T.T.-Y."/>
            <person name="Chang Q."/>
            <person name="Ding S."/>
            <person name="Wang X."/>
            <person name="Zhu J."/>
            <person name="Ruan X."/>
            <person name="Zhao L."/>
            <person name="Wei J."/>
            <person name="Que T."/>
            <person name="Du C."/>
            <person name="Cheng J."/>
            <person name="Dai P."/>
            <person name="Han X."/>
            <person name="Huang E."/>
            <person name="Gao Y."/>
            <person name="Liu J."/>
            <person name="Shao H."/>
            <person name="Ye R."/>
            <person name="Li L."/>
            <person name="Wei W."/>
            <person name="Wang X."/>
            <person name="Wang C."/>
            <person name="Yang T."/>
            <person name="Huo Q."/>
            <person name="Li W."/>
            <person name="Guo W."/>
            <person name="Chen H."/>
            <person name="Zhou L."/>
            <person name="Ni X."/>
            <person name="Tian J."/>
            <person name="Zhou Y."/>
            <person name="Sheng Y."/>
            <person name="Liu T."/>
            <person name="Pan Y."/>
            <person name="Xia L."/>
            <person name="Li J."/>
            <person name="Zhao F."/>
            <person name="Cao W."/>
        </authorList>
    </citation>
    <scope>NUCLEOTIDE SEQUENCE</scope>
    <source>
        <strain evidence="1">Hyas-2018</strain>
    </source>
</reference>
<gene>
    <name evidence="1" type="ORF">HPB50_027273</name>
</gene>
<evidence type="ECO:0000313" key="1">
    <source>
        <dbReference type="EMBL" id="KAH6948975.1"/>
    </source>
</evidence>
<name>A0ACB7TQ90_HYAAI</name>
<sequence length="127" mass="13927">MGTQAQMGIAEETKGLGRMTGEKSGWPEAALRVSPVTVFVVLLRLPLRLPPQHNNGDEDGTFSRGVTAHNFFAMSCIGLAPPPPFLPVPGRPPVPWPQWHQMFENFLLASGASDFKPERGKALKPRR</sequence>
<keyword evidence="2" id="KW-1185">Reference proteome</keyword>
<dbReference type="Proteomes" id="UP000821845">
    <property type="component" value="Chromosome 1"/>
</dbReference>
<organism evidence="1 2">
    <name type="scientific">Hyalomma asiaticum</name>
    <name type="common">Tick</name>
    <dbReference type="NCBI Taxonomy" id="266040"/>
    <lineage>
        <taxon>Eukaryota</taxon>
        <taxon>Metazoa</taxon>
        <taxon>Ecdysozoa</taxon>
        <taxon>Arthropoda</taxon>
        <taxon>Chelicerata</taxon>
        <taxon>Arachnida</taxon>
        <taxon>Acari</taxon>
        <taxon>Parasitiformes</taxon>
        <taxon>Ixodida</taxon>
        <taxon>Ixodoidea</taxon>
        <taxon>Ixodidae</taxon>
        <taxon>Hyalomminae</taxon>
        <taxon>Hyalomma</taxon>
    </lineage>
</organism>
<protein>
    <submittedName>
        <fullName evidence="1">Uncharacterized protein</fullName>
    </submittedName>
</protein>
<accession>A0ACB7TQ90</accession>
<dbReference type="EMBL" id="CM023481">
    <property type="protein sequence ID" value="KAH6948975.1"/>
    <property type="molecule type" value="Genomic_DNA"/>
</dbReference>
<evidence type="ECO:0000313" key="2">
    <source>
        <dbReference type="Proteomes" id="UP000821845"/>
    </source>
</evidence>